<dbReference type="RefSeq" id="WP_264503295.1">
    <property type="nucleotide sequence ID" value="NZ_JAPDDS010000017.1"/>
</dbReference>
<gene>
    <name evidence="3" type="ORF">OKA04_21555</name>
</gene>
<sequence>MPSRLPLLASGEADAVRGFLGKRADRGWFSIAARHRLTRGCLMAAERVLLGGIFAHYLARKRWIERAARQAIAESGVKQLVVIGAGYDALGWRLCREDGGMRCFELDRCATQRLKRSAPGAAAEFHLLPSDLTDELPETTLARCPHHEPEKPAVVIVEGVTMYLEPQRVAELFASCARIAGPRGRVIFSFMEKAADGSLGFRGQSAWIGRWLRMRREPFRWGATRAELDDLLRSLGIRIRTIADHETLRAEILKPLGAGKLTLARGECLCLCSPLSP</sequence>
<dbReference type="EMBL" id="JAPDDS010000017">
    <property type="protein sequence ID" value="MCW1887339.1"/>
    <property type="molecule type" value="Genomic_DNA"/>
</dbReference>
<keyword evidence="2" id="KW-0808">Transferase</keyword>
<evidence type="ECO:0000256" key="1">
    <source>
        <dbReference type="ARBA" id="ARBA00022603"/>
    </source>
</evidence>
<proteinExistence type="predicted"/>
<dbReference type="Gene3D" id="3.40.50.150">
    <property type="entry name" value="Vaccinia Virus protein VP39"/>
    <property type="match status" value="1"/>
</dbReference>
<dbReference type="Proteomes" id="UP001207930">
    <property type="component" value="Unassembled WGS sequence"/>
</dbReference>
<dbReference type="SUPFAM" id="SSF53335">
    <property type="entry name" value="S-adenosyl-L-methionine-dependent methyltransferases"/>
    <property type="match status" value="1"/>
</dbReference>
<dbReference type="InterPro" id="IPR029063">
    <property type="entry name" value="SAM-dependent_MTases_sf"/>
</dbReference>
<evidence type="ECO:0000256" key="2">
    <source>
        <dbReference type="ARBA" id="ARBA00022679"/>
    </source>
</evidence>
<evidence type="ECO:0000313" key="4">
    <source>
        <dbReference type="Proteomes" id="UP001207930"/>
    </source>
</evidence>
<dbReference type="GO" id="GO:0032259">
    <property type="term" value="P:methylation"/>
    <property type="evidence" value="ECO:0007669"/>
    <property type="project" value="UniProtKB-KW"/>
</dbReference>
<name>A0ABT3FVJ1_9BACT</name>
<dbReference type="Pfam" id="PF04072">
    <property type="entry name" value="LCM"/>
    <property type="match status" value="1"/>
</dbReference>
<dbReference type="PANTHER" id="PTHR43619">
    <property type="entry name" value="S-ADENOSYL-L-METHIONINE-DEPENDENT METHYLTRANSFERASE YKTD-RELATED"/>
    <property type="match status" value="1"/>
</dbReference>
<dbReference type="InterPro" id="IPR007213">
    <property type="entry name" value="Ppm1/Ppm2/Tcmp"/>
</dbReference>
<dbReference type="PANTHER" id="PTHR43619:SF2">
    <property type="entry name" value="S-ADENOSYL-L-METHIONINE-DEPENDENT METHYLTRANSFERASES SUPERFAMILY PROTEIN"/>
    <property type="match status" value="1"/>
</dbReference>
<protein>
    <submittedName>
        <fullName evidence="3">Class I SAM-dependent methyltransferase</fullName>
    </submittedName>
</protein>
<organism evidence="3 4">
    <name type="scientific">Luteolibacter flavescens</name>
    <dbReference type="NCBI Taxonomy" id="1859460"/>
    <lineage>
        <taxon>Bacteria</taxon>
        <taxon>Pseudomonadati</taxon>
        <taxon>Verrucomicrobiota</taxon>
        <taxon>Verrucomicrobiia</taxon>
        <taxon>Verrucomicrobiales</taxon>
        <taxon>Verrucomicrobiaceae</taxon>
        <taxon>Luteolibacter</taxon>
    </lineage>
</organism>
<accession>A0ABT3FVJ1</accession>
<keyword evidence="1 3" id="KW-0489">Methyltransferase</keyword>
<keyword evidence="4" id="KW-1185">Reference proteome</keyword>
<evidence type="ECO:0000313" key="3">
    <source>
        <dbReference type="EMBL" id="MCW1887339.1"/>
    </source>
</evidence>
<dbReference type="GO" id="GO:0008168">
    <property type="term" value="F:methyltransferase activity"/>
    <property type="evidence" value="ECO:0007669"/>
    <property type="project" value="UniProtKB-KW"/>
</dbReference>
<reference evidence="3 4" key="1">
    <citation type="submission" date="2022-10" db="EMBL/GenBank/DDBJ databases">
        <title>Luteolibacter flavescens strain MCCC 1K03193, whole genome shotgun sequencing project.</title>
        <authorList>
            <person name="Zhao G."/>
            <person name="Shen L."/>
        </authorList>
    </citation>
    <scope>NUCLEOTIDE SEQUENCE [LARGE SCALE GENOMIC DNA]</scope>
    <source>
        <strain evidence="3 4">MCCC 1K03193</strain>
    </source>
</reference>
<comment type="caution">
    <text evidence="3">The sequence shown here is derived from an EMBL/GenBank/DDBJ whole genome shotgun (WGS) entry which is preliminary data.</text>
</comment>